<proteinExistence type="predicted"/>
<dbReference type="EMBL" id="EQ962658">
    <property type="protein sequence ID" value="EED13666.1"/>
    <property type="molecule type" value="Genomic_DNA"/>
</dbReference>
<dbReference type="SMART" id="SM00066">
    <property type="entry name" value="GAL4"/>
    <property type="match status" value="1"/>
</dbReference>
<feature type="compositionally biased region" description="Polar residues" evidence="9">
    <location>
        <begin position="105"/>
        <end position="122"/>
    </location>
</feature>
<evidence type="ECO:0000256" key="8">
    <source>
        <dbReference type="SAM" id="Coils"/>
    </source>
</evidence>
<dbReference type="PROSITE" id="PS00463">
    <property type="entry name" value="ZN2_CY6_FUNGAL_1"/>
    <property type="match status" value="1"/>
</dbReference>
<accession>B8MMB2</accession>
<sequence length="657" mass="73906">MSQTDKPLVSARHKKACTECRQQKAKCDAYLNPDAPCSRCRKVGARCVISDPFKREHKRKRMSQLEHEAEELRKRLNVSNNSTNNNRYKIDSPIGVLNGIPDLSHTPQSLGSSSTMGTSPQSVDPLSIHQGQGVVINARPAPVVVRPTQNDETTLARMVKGVRVEGNEIDDIFQLFFQDYAPFLPVLDPNTTPNAYFDQSTLLFWTVTFVASRNYTKNLTLFPTLADAVTEMILLSMGTNSAPVFKIQSFLLFLTWPPPRLEIFFPLSGWLLHIAMQNGLHIPMASHEFGRNVRVSRSEQSQANKAVLMMDMQRRSELWAYCVIVYQRACLSKGQPPRAMLDLVPDSGNKLCRQLSPVLALQLRCLDVVSKCSVNIFTTGVRNTSSEHERSMTALIRAHETQMYDLVGQLPPNHNTLYPTIARLQIQVFYLYKDLTGPYDICFTRLTDTACSVIDHLRVLYDKPELYVCSPIFITNALVSASAILLRLLKSSMSSKIDAEKAKISFFAGISLLKHMVLDAKDLASKCAIALTQVWNSPKAFRKADGSEYATLRIRSRLVMSPVIELACWWREEFEMDDDDDAANDNTTNPAFGENEMQPNLTDTVNDLGTEFQFLNDEFLTDFEWAFDNEYLLPTEAYSDVAWLANATASANSLPPI</sequence>
<keyword evidence="8" id="KW-0175">Coiled coil</keyword>
<keyword evidence="4" id="KW-0805">Transcription regulation</keyword>
<dbReference type="AlphaFoldDB" id="B8MMB2"/>
<dbReference type="InParanoid" id="B8MMB2"/>
<evidence type="ECO:0000313" key="12">
    <source>
        <dbReference type="Proteomes" id="UP000001745"/>
    </source>
</evidence>
<dbReference type="VEuPathDB" id="FungiDB:TSTA_099190"/>
<dbReference type="CDD" id="cd12148">
    <property type="entry name" value="fungal_TF_MHR"/>
    <property type="match status" value="1"/>
</dbReference>
<keyword evidence="12" id="KW-1185">Reference proteome</keyword>
<evidence type="ECO:0000256" key="3">
    <source>
        <dbReference type="ARBA" id="ARBA00022833"/>
    </source>
</evidence>
<dbReference type="PANTHER" id="PTHR31845:SF21">
    <property type="entry name" value="REGULATORY PROTEIN LEU3"/>
    <property type="match status" value="1"/>
</dbReference>
<dbReference type="OrthoDB" id="3163292at2759"/>
<dbReference type="eggNOG" id="ENOG502QPVP">
    <property type="taxonomic scope" value="Eukaryota"/>
</dbReference>
<keyword evidence="7" id="KW-0539">Nucleus</keyword>
<evidence type="ECO:0000256" key="4">
    <source>
        <dbReference type="ARBA" id="ARBA00023015"/>
    </source>
</evidence>
<dbReference type="PhylomeDB" id="B8MMB2"/>
<evidence type="ECO:0000256" key="6">
    <source>
        <dbReference type="ARBA" id="ARBA00023163"/>
    </source>
</evidence>
<dbReference type="InterPro" id="IPR051089">
    <property type="entry name" value="prtT"/>
</dbReference>
<reference evidence="12" key="1">
    <citation type="journal article" date="2015" name="Genome Announc.">
        <title>Genome sequence of the AIDS-associated pathogen Penicillium marneffei (ATCC18224) and its near taxonomic relative Talaromyces stipitatus (ATCC10500).</title>
        <authorList>
            <person name="Nierman W.C."/>
            <person name="Fedorova-Abrams N.D."/>
            <person name="Andrianopoulos A."/>
        </authorList>
    </citation>
    <scope>NUCLEOTIDE SEQUENCE [LARGE SCALE GENOMIC DNA]</scope>
    <source>
        <strain evidence="12">ATCC 10500 / CBS 375.48 / QM 6759 / NRRL 1006</strain>
    </source>
</reference>
<dbReference type="GO" id="GO:0005634">
    <property type="term" value="C:nucleus"/>
    <property type="evidence" value="ECO:0007669"/>
    <property type="project" value="UniProtKB-SubCell"/>
</dbReference>
<dbReference type="PANTHER" id="PTHR31845">
    <property type="entry name" value="FINGER DOMAIN PROTEIN, PUTATIVE-RELATED"/>
    <property type="match status" value="1"/>
</dbReference>
<protein>
    <submittedName>
        <fullName evidence="11">C6 transcription factor (Leu3), putative</fullName>
    </submittedName>
</protein>
<evidence type="ECO:0000256" key="1">
    <source>
        <dbReference type="ARBA" id="ARBA00004123"/>
    </source>
</evidence>
<dbReference type="GO" id="GO:0001216">
    <property type="term" value="F:DNA-binding transcription activator activity"/>
    <property type="evidence" value="ECO:0007669"/>
    <property type="project" value="UniProtKB-ARBA"/>
</dbReference>
<dbReference type="Pfam" id="PF00172">
    <property type="entry name" value="Zn_clus"/>
    <property type="match status" value="1"/>
</dbReference>
<dbReference type="CDD" id="cd00067">
    <property type="entry name" value="GAL4"/>
    <property type="match status" value="1"/>
</dbReference>
<evidence type="ECO:0000313" key="11">
    <source>
        <dbReference type="EMBL" id="EED13666.1"/>
    </source>
</evidence>
<name>B8MMB2_TALSN</name>
<evidence type="ECO:0000256" key="2">
    <source>
        <dbReference type="ARBA" id="ARBA00022723"/>
    </source>
</evidence>
<dbReference type="PROSITE" id="PS50048">
    <property type="entry name" value="ZN2_CY6_FUNGAL_2"/>
    <property type="match status" value="1"/>
</dbReference>
<dbReference type="HOGENOM" id="CLU_011455_2_0_1"/>
<dbReference type="InterPro" id="IPR036864">
    <property type="entry name" value="Zn2-C6_fun-type_DNA-bd_sf"/>
</dbReference>
<gene>
    <name evidence="11" type="ORF">TSTA_099190</name>
</gene>
<dbReference type="FunFam" id="4.10.240.10:FF:000003">
    <property type="entry name" value="C6 transcription factor (Leu3)"/>
    <property type="match status" value="1"/>
</dbReference>
<feature type="domain" description="Zn(2)-C6 fungal-type" evidence="10">
    <location>
        <begin position="16"/>
        <end position="49"/>
    </location>
</feature>
<keyword evidence="3" id="KW-0862">Zinc</keyword>
<comment type="subcellular location">
    <subcellularLocation>
        <location evidence="1">Nucleus</location>
    </subcellularLocation>
</comment>
<keyword evidence="6" id="KW-0804">Transcription</keyword>
<dbReference type="Gene3D" id="4.10.240.10">
    <property type="entry name" value="Zn(2)-C6 fungal-type DNA-binding domain"/>
    <property type="match status" value="1"/>
</dbReference>
<feature type="region of interest" description="Disordered" evidence="9">
    <location>
        <begin position="103"/>
        <end position="122"/>
    </location>
</feature>
<dbReference type="Proteomes" id="UP000001745">
    <property type="component" value="Unassembled WGS sequence"/>
</dbReference>
<evidence type="ECO:0000256" key="7">
    <source>
        <dbReference type="ARBA" id="ARBA00023242"/>
    </source>
</evidence>
<evidence type="ECO:0000256" key="9">
    <source>
        <dbReference type="SAM" id="MobiDB-lite"/>
    </source>
</evidence>
<evidence type="ECO:0000259" key="10">
    <source>
        <dbReference type="PROSITE" id="PS50048"/>
    </source>
</evidence>
<keyword evidence="5" id="KW-0238">DNA-binding</keyword>
<dbReference type="GO" id="GO:0000981">
    <property type="term" value="F:DNA-binding transcription factor activity, RNA polymerase II-specific"/>
    <property type="evidence" value="ECO:0007669"/>
    <property type="project" value="InterPro"/>
</dbReference>
<keyword evidence="2" id="KW-0479">Metal-binding</keyword>
<dbReference type="SUPFAM" id="SSF57701">
    <property type="entry name" value="Zn2/Cys6 DNA-binding domain"/>
    <property type="match status" value="1"/>
</dbReference>
<dbReference type="GO" id="GO:0008270">
    <property type="term" value="F:zinc ion binding"/>
    <property type="evidence" value="ECO:0007669"/>
    <property type="project" value="InterPro"/>
</dbReference>
<dbReference type="GeneID" id="8103997"/>
<evidence type="ECO:0000256" key="5">
    <source>
        <dbReference type="ARBA" id="ARBA00023125"/>
    </source>
</evidence>
<dbReference type="OMA" id="ILDAVWW"/>
<dbReference type="GO" id="GO:0000976">
    <property type="term" value="F:transcription cis-regulatory region binding"/>
    <property type="evidence" value="ECO:0007669"/>
    <property type="project" value="TreeGrafter"/>
</dbReference>
<dbReference type="RefSeq" id="XP_002485904.1">
    <property type="nucleotide sequence ID" value="XM_002485859.1"/>
</dbReference>
<organism evidence="11 12">
    <name type="scientific">Talaromyces stipitatus (strain ATCC 10500 / CBS 375.48 / QM 6759 / NRRL 1006)</name>
    <name type="common">Penicillium stipitatum</name>
    <dbReference type="NCBI Taxonomy" id="441959"/>
    <lineage>
        <taxon>Eukaryota</taxon>
        <taxon>Fungi</taxon>
        <taxon>Dikarya</taxon>
        <taxon>Ascomycota</taxon>
        <taxon>Pezizomycotina</taxon>
        <taxon>Eurotiomycetes</taxon>
        <taxon>Eurotiomycetidae</taxon>
        <taxon>Eurotiales</taxon>
        <taxon>Trichocomaceae</taxon>
        <taxon>Talaromyces</taxon>
        <taxon>Talaromyces sect. Talaromyces</taxon>
    </lineage>
</organism>
<feature type="coiled-coil region" evidence="8">
    <location>
        <begin position="55"/>
        <end position="82"/>
    </location>
</feature>
<dbReference type="InterPro" id="IPR001138">
    <property type="entry name" value="Zn2Cys6_DnaBD"/>
</dbReference>